<dbReference type="RefSeq" id="WP_247413809.1">
    <property type="nucleotide sequence ID" value="NZ_JALLGW010000001.1"/>
</dbReference>
<reference evidence="1 2" key="1">
    <citation type="journal article" date="2019" name="Int. J. Syst. Evol. Microbiol.">
        <title>The Global Catalogue of Microorganisms (GCM) 10K type strain sequencing project: providing services to taxonomists for standard genome sequencing and annotation.</title>
        <authorList>
            <consortium name="The Broad Institute Genomics Platform"/>
            <consortium name="The Broad Institute Genome Sequencing Center for Infectious Disease"/>
            <person name="Wu L."/>
            <person name="Ma J."/>
        </authorList>
    </citation>
    <scope>NUCLEOTIDE SEQUENCE [LARGE SCALE GENOMIC DNA]</scope>
    <source>
        <strain evidence="1 2">CGMCC 1.12543</strain>
    </source>
</reference>
<organism evidence="1 2">
    <name type="scientific">Halomarina salina</name>
    <dbReference type="NCBI Taxonomy" id="1872699"/>
    <lineage>
        <taxon>Archaea</taxon>
        <taxon>Methanobacteriati</taxon>
        <taxon>Methanobacteriota</taxon>
        <taxon>Stenosarchaea group</taxon>
        <taxon>Halobacteria</taxon>
        <taxon>Halobacteriales</taxon>
        <taxon>Natronomonadaceae</taxon>
        <taxon>Halomarina</taxon>
    </lineage>
</organism>
<comment type="caution">
    <text evidence="1">The sequence shown here is derived from an EMBL/GenBank/DDBJ whole genome shotgun (WGS) entry which is preliminary data.</text>
</comment>
<keyword evidence="2" id="KW-1185">Reference proteome</keyword>
<dbReference type="Pfam" id="PF08734">
    <property type="entry name" value="GYD"/>
    <property type="match status" value="1"/>
</dbReference>
<dbReference type="EMBL" id="JBHSQH010000001">
    <property type="protein sequence ID" value="MFC5970893.1"/>
    <property type="molecule type" value="Genomic_DNA"/>
</dbReference>
<name>A0ABD5RK41_9EURY</name>
<protein>
    <submittedName>
        <fullName evidence="1">GYD domain-containing protein</fullName>
    </submittedName>
</protein>
<dbReference type="AlphaFoldDB" id="A0ABD5RK41"/>
<proteinExistence type="predicted"/>
<evidence type="ECO:0000313" key="2">
    <source>
        <dbReference type="Proteomes" id="UP001596099"/>
    </source>
</evidence>
<evidence type="ECO:0000313" key="1">
    <source>
        <dbReference type="EMBL" id="MFC5970893.1"/>
    </source>
</evidence>
<dbReference type="InterPro" id="IPR014845">
    <property type="entry name" value="GYD/TTHA1554"/>
</dbReference>
<accession>A0ABD5RK41</accession>
<gene>
    <name evidence="1" type="ORF">ACFPYI_06060</name>
</gene>
<dbReference type="Proteomes" id="UP001596099">
    <property type="component" value="Unassembled WGS sequence"/>
</dbReference>
<sequence>MGTYMALVDVVESRVQNAQELASVWGDLRNDIADVGGEMKDAYAILGDHDFLILFEAPDHETALQISIVIERRGLDMQTHELLPVDEFGSLVQDV</sequence>